<keyword evidence="4" id="KW-1185">Reference proteome</keyword>
<accession>A0A7U6GJP6</accession>
<gene>
    <name evidence="3" type="ORF">TBH_C2027</name>
</gene>
<evidence type="ECO:0000256" key="1">
    <source>
        <dbReference type="SAM" id="Coils"/>
    </source>
</evidence>
<keyword evidence="1" id="KW-0175">Coiled coil</keyword>
<feature type="region of interest" description="Disordered" evidence="2">
    <location>
        <begin position="1"/>
        <end position="30"/>
    </location>
</feature>
<evidence type="ECO:0000256" key="2">
    <source>
        <dbReference type="SAM" id="MobiDB-lite"/>
    </source>
</evidence>
<sequence>MTQRSGNMHKHTGSGPTDSHWKHTPVTSEPSAPEALDIQLLLRDPELIAEITAYPEGRVRDDFILTALRIGIMALRQAEGQIDSQAVRHEGERLIKDMESHLNAHRQQVTEQIATSLKDYFDPNDGRFPERLERLLRKDGELEQVLRSQVGDQNSVLAKTLGEYLGETSPLARMLGNDAPDSFLRGMTRTLEKALNDDRERILREFSLNESNSALNRLVRELKENHGKLTGNLQDSIKEVVSEFSLDNENSALSRLVNRVENAQKRISAEFSLDTGDSALARMQKELLEVLEQHRKDATAFQQEVRSALAEMSARKEEAARSTTHGNIFEEEMYRVLRDMSHKAGDLASATGNTTGQIRNCKVGDVVVELGPEHVAAGSRIVIEAKDSGGYDLARAREEIELARKNRLAEIGIFVFSRRTAPEGLETLSRYGNDIFTLWDLDDASTDLFLQASVSVARALCSRSRAERADQRVDFEQMDRSIRDIEKQVKGLAEITRLGETIRNNSGKILDRARIISNNLMAQVEVLDRAVDDLKNSGE</sequence>
<proteinExistence type="predicted"/>
<evidence type="ECO:0000313" key="3">
    <source>
        <dbReference type="EMBL" id="BAO44941.1"/>
    </source>
</evidence>
<protein>
    <submittedName>
        <fullName evidence="3">Uncharacterized protein</fullName>
    </submittedName>
</protein>
<dbReference type="EMBL" id="AP012273">
    <property type="protein sequence ID" value="BAO44941.1"/>
    <property type="molecule type" value="Genomic_DNA"/>
</dbReference>
<reference evidence="3 4" key="1">
    <citation type="journal article" date="2014" name="PLoS ONE">
        <title>Physiological and genomic features of a novel sulfur-oxidizing gammaproteobacterium belonging to a previously uncultivated symbiotic lineage isolated from a hydrothermal vent.</title>
        <authorList>
            <person name="Nunoura T."/>
            <person name="Takaki Y."/>
            <person name="Kazama H."/>
            <person name="Kakuta J."/>
            <person name="Shimamura S."/>
            <person name="Makita H."/>
            <person name="Hirai M."/>
            <person name="Miyazaki M."/>
            <person name="Takai K."/>
        </authorList>
    </citation>
    <scope>NUCLEOTIDE SEQUENCE [LARGE SCALE GENOMIC DNA]</scope>
    <source>
        <strain evidence="3 4">Hiromi1</strain>
    </source>
</reference>
<evidence type="ECO:0000313" key="4">
    <source>
        <dbReference type="Proteomes" id="UP000031631"/>
    </source>
</evidence>
<name>A0A7U6GJP6_9GAMM</name>
<dbReference type="Proteomes" id="UP000031631">
    <property type="component" value="Chromosome"/>
</dbReference>
<dbReference type="KEGG" id="tbn:TBH_C2027"/>
<organism evidence="3 4">
    <name type="scientific">Thiolapillus brandeum</name>
    <dbReference type="NCBI Taxonomy" id="1076588"/>
    <lineage>
        <taxon>Bacteria</taxon>
        <taxon>Pseudomonadati</taxon>
        <taxon>Pseudomonadota</taxon>
        <taxon>Gammaproteobacteria</taxon>
        <taxon>Chromatiales</taxon>
        <taxon>Sedimenticolaceae</taxon>
        <taxon>Thiolapillus</taxon>
    </lineage>
</organism>
<dbReference type="AlphaFoldDB" id="A0A7U6GJP6"/>
<feature type="coiled-coil region" evidence="1">
    <location>
        <begin position="246"/>
        <end position="311"/>
    </location>
</feature>